<dbReference type="EMBL" id="JANSHE010003477">
    <property type="protein sequence ID" value="KAJ2985935.1"/>
    <property type="molecule type" value="Genomic_DNA"/>
</dbReference>
<keyword evidence="2" id="KW-1185">Reference proteome</keyword>
<protein>
    <submittedName>
        <fullName evidence="1">Uncharacterized protein</fullName>
    </submittedName>
</protein>
<dbReference type="Proteomes" id="UP001144978">
    <property type="component" value="Unassembled WGS sequence"/>
</dbReference>
<organism evidence="1 2">
    <name type="scientific">Trametes sanguinea</name>
    <dbReference type="NCBI Taxonomy" id="158606"/>
    <lineage>
        <taxon>Eukaryota</taxon>
        <taxon>Fungi</taxon>
        <taxon>Dikarya</taxon>
        <taxon>Basidiomycota</taxon>
        <taxon>Agaricomycotina</taxon>
        <taxon>Agaricomycetes</taxon>
        <taxon>Polyporales</taxon>
        <taxon>Polyporaceae</taxon>
        <taxon>Trametes</taxon>
    </lineage>
</organism>
<evidence type="ECO:0000313" key="2">
    <source>
        <dbReference type="Proteomes" id="UP001144978"/>
    </source>
</evidence>
<reference evidence="1" key="1">
    <citation type="submission" date="2022-08" db="EMBL/GenBank/DDBJ databases">
        <title>Genome Sequence of Pycnoporus sanguineus.</title>
        <authorList>
            <person name="Buettner E."/>
        </authorList>
    </citation>
    <scope>NUCLEOTIDE SEQUENCE</scope>
    <source>
        <strain evidence="1">CG-C14</strain>
    </source>
</reference>
<accession>A0ACC1P5D5</accession>
<gene>
    <name evidence="1" type="ORF">NUW54_g9973</name>
</gene>
<proteinExistence type="predicted"/>
<evidence type="ECO:0000313" key="1">
    <source>
        <dbReference type="EMBL" id="KAJ2985935.1"/>
    </source>
</evidence>
<sequence>MPSRKSRTAQEKQAGAQGEHTLAVRELGAEVHLLEVVAGFVEDQCAAHADEAGECELVGDVPATPHFLLSHVTTTGQLSTIVQHILTQRDDADPQINIVA</sequence>
<comment type="caution">
    <text evidence="1">The sequence shown here is derived from an EMBL/GenBank/DDBJ whole genome shotgun (WGS) entry which is preliminary data.</text>
</comment>
<name>A0ACC1P5D5_9APHY</name>